<proteinExistence type="evidence at transcript level"/>
<organism evidence="2">
    <name type="scientific">Phakopsora pachyrhizi</name>
    <name type="common">Asian soybean rust disease fungus</name>
    <dbReference type="NCBI Taxonomy" id="170000"/>
    <lineage>
        <taxon>Eukaryota</taxon>
        <taxon>Fungi</taxon>
        <taxon>Dikarya</taxon>
        <taxon>Basidiomycota</taxon>
        <taxon>Pucciniomycotina</taxon>
        <taxon>Pucciniomycetes</taxon>
        <taxon>Pucciniales</taxon>
        <taxon>Phakopsoraceae</taxon>
        <taxon>Phakopsora</taxon>
    </lineage>
</organism>
<evidence type="ECO:0000313" key="2">
    <source>
        <dbReference type="EMBL" id="ALL40761.1"/>
    </source>
</evidence>
<reference evidence="2" key="1">
    <citation type="submission" date="2015-07" db="EMBL/GenBank/DDBJ databases">
        <title>Elucidating the P. pachyrhizi secretome and potential effectors.</title>
        <authorList>
            <person name="de Carvalho M.C.C.G."/>
            <person name="Nascimento L.C."/>
            <person name="Darben L.M."/>
            <person name="Polizel-Podanosqui A.M."/>
            <person name="Lopes-Caitar V.S."/>
            <person name="Rocha C.S."/>
            <person name="Qi M."/>
            <person name="Carazolle M."/>
            <person name="Kuwahara M.K."/>
            <person name="Pereira G.A.G."/>
            <person name="Abdelnoor R.V."/>
            <person name="Whitham S.A."/>
            <person name="Marcelino-Guimaraes F.C."/>
        </authorList>
    </citation>
    <scope>NUCLEOTIDE SEQUENCE</scope>
</reference>
<sequence length="51" mass="5444">MAGLTFLGSFLGGLTANQLVFYAECTGPGVLTDLIETVVDVHPILGVRHNW</sequence>
<feature type="chain" id="PRO_5006589272" evidence="1">
    <location>
        <begin position="17"/>
        <end position="51"/>
    </location>
</feature>
<evidence type="ECO:0000256" key="1">
    <source>
        <dbReference type="SAM" id="SignalP"/>
    </source>
</evidence>
<dbReference type="EMBL" id="KT246670">
    <property type="protein sequence ID" value="ALL40761.1"/>
    <property type="molecule type" value="mRNA"/>
</dbReference>
<dbReference type="AlphaFoldDB" id="A0A0S1MIN7"/>
<feature type="signal peptide" evidence="1">
    <location>
        <begin position="1"/>
        <end position="16"/>
    </location>
</feature>
<protein>
    <submittedName>
        <fullName evidence="2">Uncharacterized protein</fullName>
    </submittedName>
</protein>
<accession>A0A0S1MIN7</accession>
<name>A0A0S1MIN7_PHAPC</name>
<keyword evidence="1" id="KW-0732">Signal</keyword>